<dbReference type="GO" id="GO:0003700">
    <property type="term" value="F:DNA-binding transcription factor activity"/>
    <property type="evidence" value="ECO:0007669"/>
    <property type="project" value="TreeGrafter"/>
</dbReference>
<dbReference type="InterPro" id="IPR001761">
    <property type="entry name" value="Peripla_BP/Lac1_sug-bd_dom"/>
</dbReference>
<organism evidence="5 6">
    <name type="scientific">Cetobacterium ceti</name>
    <dbReference type="NCBI Taxonomy" id="180163"/>
    <lineage>
        <taxon>Bacteria</taxon>
        <taxon>Fusobacteriati</taxon>
        <taxon>Fusobacteriota</taxon>
        <taxon>Fusobacteriia</taxon>
        <taxon>Fusobacteriales</taxon>
        <taxon>Fusobacteriaceae</taxon>
        <taxon>Cetobacterium</taxon>
    </lineage>
</organism>
<reference evidence="5 6" key="1">
    <citation type="submission" date="2017-02" db="EMBL/GenBank/DDBJ databases">
        <authorList>
            <person name="Peterson S.W."/>
        </authorList>
    </citation>
    <scope>NUCLEOTIDE SEQUENCE [LARGE SCALE GENOMIC DNA]</scope>
    <source>
        <strain evidence="5 6">ATCC 700028</strain>
    </source>
</reference>
<keyword evidence="2" id="KW-0238">DNA-binding</keyword>
<protein>
    <submittedName>
        <fullName evidence="5">Transcriptional regulator, LacI family</fullName>
    </submittedName>
</protein>
<dbReference type="GO" id="GO:0000976">
    <property type="term" value="F:transcription cis-regulatory region binding"/>
    <property type="evidence" value="ECO:0007669"/>
    <property type="project" value="TreeGrafter"/>
</dbReference>
<dbReference type="InterPro" id="IPR010982">
    <property type="entry name" value="Lambda_DNA-bd_dom_sf"/>
</dbReference>
<dbReference type="SUPFAM" id="SSF53822">
    <property type="entry name" value="Periplasmic binding protein-like I"/>
    <property type="match status" value="1"/>
</dbReference>
<evidence type="ECO:0000256" key="2">
    <source>
        <dbReference type="ARBA" id="ARBA00023125"/>
    </source>
</evidence>
<dbReference type="InterPro" id="IPR028082">
    <property type="entry name" value="Peripla_BP_I"/>
</dbReference>
<dbReference type="STRING" id="180163.SAMN02745174_01226"/>
<evidence type="ECO:0000313" key="5">
    <source>
        <dbReference type="EMBL" id="SJZ66318.1"/>
    </source>
</evidence>
<dbReference type="AlphaFoldDB" id="A0A1T4MHS2"/>
<dbReference type="PANTHER" id="PTHR30146">
    <property type="entry name" value="LACI-RELATED TRANSCRIPTIONAL REPRESSOR"/>
    <property type="match status" value="1"/>
</dbReference>
<dbReference type="InterPro" id="IPR000843">
    <property type="entry name" value="HTH_LacI"/>
</dbReference>
<sequence length="329" mass="37521">MEVISIKLEEIAKLGKTSVSTVSRVLNNKPGVGKKKREIIEKLLIENGFYNKVYKISQDAKRIALVIPDLKNPFFGEIVKKVTQIGKKKDYEILIFDTDENYENEIDITNSIVKGNILGVIMCVVGGELSKNNIKKLQDFSIPFVLFDRELDFYNDGIFLDDFKAGFLGTELLIKEGYKNIGILVGNLKYKNMENRLRGYKGALEKYNLNINENYIYEIGLEIKDGYEVGRKIFSEDNKLEGLFSCSNLITLGLIKYQKEYGEKIPLVAFDNPDYFDILDLNITCVTRSVSEIGEQAINILLRKIDKNTKNSQKIIITPKIILKGSEKR</sequence>
<dbReference type="SMART" id="SM00354">
    <property type="entry name" value="HTH_LACI"/>
    <property type="match status" value="1"/>
</dbReference>
<dbReference type="Pfam" id="PF00356">
    <property type="entry name" value="LacI"/>
    <property type="match status" value="1"/>
</dbReference>
<dbReference type="CDD" id="cd01392">
    <property type="entry name" value="HTH_LacI"/>
    <property type="match status" value="1"/>
</dbReference>
<dbReference type="Gene3D" id="1.10.260.40">
    <property type="entry name" value="lambda repressor-like DNA-binding domains"/>
    <property type="match status" value="1"/>
</dbReference>
<dbReference type="PANTHER" id="PTHR30146:SF109">
    <property type="entry name" value="HTH-TYPE TRANSCRIPTIONAL REGULATOR GALS"/>
    <property type="match status" value="1"/>
</dbReference>
<keyword evidence="6" id="KW-1185">Reference proteome</keyword>
<dbReference type="OrthoDB" id="308642at2"/>
<keyword evidence="3" id="KW-0804">Transcription</keyword>
<dbReference type="Proteomes" id="UP000191153">
    <property type="component" value="Unassembled WGS sequence"/>
</dbReference>
<proteinExistence type="predicted"/>
<dbReference type="EMBL" id="FUWX01000008">
    <property type="protein sequence ID" value="SJZ66318.1"/>
    <property type="molecule type" value="Genomic_DNA"/>
</dbReference>
<feature type="domain" description="HTH lacI-type" evidence="4">
    <location>
        <begin position="5"/>
        <end position="72"/>
    </location>
</feature>
<dbReference type="CDD" id="cd06267">
    <property type="entry name" value="PBP1_LacI_sugar_binding-like"/>
    <property type="match status" value="1"/>
</dbReference>
<dbReference type="Pfam" id="PF00532">
    <property type="entry name" value="Peripla_BP_1"/>
    <property type="match status" value="1"/>
</dbReference>
<dbReference type="Gene3D" id="3.40.50.2300">
    <property type="match status" value="2"/>
</dbReference>
<evidence type="ECO:0000256" key="3">
    <source>
        <dbReference type="ARBA" id="ARBA00023163"/>
    </source>
</evidence>
<evidence type="ECO:0000313" key="6">
    <source>
        <dbReference type="Proteomes" id="UP000191153"/>
    </source>
</evidence>
<gene>
    <name evidence="5" type="ORF">SAMN02745174_01226</name>
</gene>
<dbReference type="RefSeq" id="WP_078693716.1">
    <property type="nucleotide sequence ID" value="NZ_FUWX01000008.1"/>
</dbReference>
<evidence type="ECO:0000256" key="1">
    <source>
        <dbReference type="ARBA" id="ARBA00023015"/>
    </source>
</evidence>
<keyword evidence="1" id="KW-0805">Transcription regulation</keyword>
<dbReference type="SUPFAM" id="SSF47413">
    <property type="entry name" value="lambda repressor-like DNA-binding domains"/>
    <property type="match status" value="1"/>
</dbReference>
<name>A0A1T4MHS2_9FUSO</name>
<evidence type="ECO:0000259" key="4">
    <source>
        <dbReference type="SMART" id="SM00354"/>
    </source>
</evidence>
<accession>A0A1T4MHS2</accession>